<proteinExistence type="predicted"/>
<accession>A0A9W7BTT6</accession>
<gene>
    <name evidence="1" type="ORF">TrVE_jg2599</name>
</gene>
<comment type="caution">
    <text evidence="1">The sequence shown here is derived from an EMBL/GenBank/DDBJ whole genome shotgun (WGS) entry which is preliminary data.</text>
</comment>
<dbReference type="Proteomes" id="UP001165160">
    <property type="component" value="Unassembled WGS sequence"/>
</dbReference>
<reference evidence="2" key="1">
    <citation type="journal article" date="2023" name="Commun. Biol.">
        <title>Genome analysis of Parmales, the sister group of diatoms, reveals the evolutionary specialization of diatoms from phago-mixotrophs to photoautotrophs.</title>
        <authorList>
            <person name="Ban H."/>
            <person name="Sato S."/>
            <person name="Yoshikawa S."/>
            <person name="Yamada K."/>
            <person name="Nakamura Y."/>
            <person name="Ichinomiya M."/>
            <person name="Sato N."/>
            <person name="Blanc-Mathieu R."/>
            <person name="Endo H."/>
            <person name="Kuwata A."/>
            <person name="Ogata H."/>
        </authorList>
    </citation>
    <scope>NUCLEOTIDE SEQUENCE [LARGE SCALE GENOMIC DNA]</scope>
    <source>
        <strain evidence="2">NIES 3699</strain>
    </source>
</reference>
<keyword evidence="2" id="KW-1185">Reference proteome</keyword>
<dbReference type="AlphaFoldDB" id="A0A9W7BTT6"/>
<evidence type="ECO:0000313" key="2">
    <source>
        <dbReference type="Proteomes" id="UP001165160"/>
    </source>
</evidence>
<protein>
    <submittedName>
        <fullName evidence="1">Uncharacterized protein</fullName>
    </submittedName>
</protein>
<name>A0A9W7BTT6_9STRA</name>
<sequence>MTLTPTPSLPRPSTGGYALTRLQKTYKSGTSDEQTWVLDGGAVAGCCVRTGSLLPSSPLLLRPGGGREGGKDLRPAVRSTTEVEANMSKQGRTGLAFESEERVKRRRMAAERGGGWGDVDVEDEGSLRSGLFRLFGQEDGHSVKDVMNWLGCSTKLEKAVKSGLDKVARYGRQGKQRGKWWLKEELGGRGGMAEEPESK</sequence>
<evidence type="ECO:0000313" key="1">
    <source>
        <dbReference type="EMBL" id="GMH92335.1"/>
    </source>
</evidence>
<organism evidence="1 2">
    <name type="scientific">Triparma verrucosa</name>
    <dbReference type="NCBI Taxonomy" id="1606542"/>
    <lineage>
        <taxon>Eukaryota</taxon>
        <taxon>Sar</taxon>
        <taxon>Stramenopiles</taxon>
        <taxon>Ochrophyta</taxon>
        <taxon>Bolidophyceae</taxon>
        <taxon>Parmales</taxon>
        <taxon>Triparmaceae</taxon>
        <taxon>Triparma</taxon>
    </lineage>
</organism>
<dbReference type="EMBL" id="BRXX01000127">
    <property type="protein sequence ID" value="GMH92335.1"/>
    <property type="molecule type" value="Genomic_DNA"/>
</dbReference>